<name>A0AAD9ZRA9_9ROSI</name>
<evidence type="ECO:0000313" key="2">
    <source>
        <dbReference type="Proteomes" id="UP001281410"/>
    </source>
</evidence>
<accession>A0AAD9ZRA9</accession>
<dbReference type="Proteomes" id="UP001281410">
    <property type="component" value="Unassembled WGS sequence"/>
</dbReference>
<reference evidence="1" key="1">
    <citation type="journal article" date="2023" name="Plant J.">
        <title>Genome sequences and population genomics provide insights into the demographic history, inbreeding, and mutation load of two 'living fossil' tree species of Dipteronia.</title>
        <authorList>
            <person name="Feng Y."/>
            <person name="Comes H.P."/>
            <person name="Chen J."/>
            <person name="Zhu S."/>
            <person name="Lu R."/>
            <person name="Zhang X."/>
            <person name="Li P."/>
            <person name="Qiu J."/>
            <person name="Olsen K.M."/>
            <person name="Qiu Y."/>
        </authorList>
    </citation>
    <scope>NUCLEOTIDE SEQUENCE</scope>
    <source>
        <strain evidence="1">NBL</strain>
    </source>
</reference>
<protein>
    <submittedName>
        <fullName evidence="1">Uncharacterized protein</fullName>
    </submittedName>
</protein>
<dbReference type="EMBL" id="JANJYJ010000009">
    <property type="protein sequence ID" value="KAK3189328.1"/>
    <property type="molecule type" value="Genomic_DNA"/>
</dbReference>
<sequence length="98" mass="10735">MHHTILEGYKYRITIQSNRLGLGWVASTLLASHPFSHRFHPLTVLDKSHILSPVAVSLTASTVLDFGVQDLSPGGIIVEEIYVNETIRRKSGAPLAST</sequence>
<dbReference type="AlphaFoldDB" id="A0AAD9ZRA9"/>
<gene>
    <name evidence="1" type="ORF">Dsin_028889</name>
</gene>
<organism evidence="1 2">
    <name type="scientific">Dipteronia sinensis</name>
    <dbReference type="NCBI Taxonomy" id="43782"/>
    <lineage>
        <taxon>Eukaryota</taxon>
        <taxon>Viridiplantae</taxon>
        <taxon>Streptophyta</taxon>
        <taxon>Embryophyta</taxon>
        <taxon>Tracheophyta</taxon>
        <taxon>Spermatophyta</taxon>
        <taxon>Magnoliopsida</taxon>
        <taxon>eudicotyledons</taxon>
        <taxon>Gunneridae</taxon>
        <taxon>Pentapetalae</taxon>
        <taxon>rosids</taxon>
        <taxon>malvids</taxon>
        <taxon>Sapindales</taxon>
        <taxon>Sapindaceae</taxon>
        <taxon>Hippocastanoideae</taxon>
        <taxon>Acereae</taxon>
        <taxon>Dipteronia</taxon>
    </lineage>
</organism>
<evidence type="ECO:0000313" key="1">
    <source>
        <dbReference type="EMBL" id="KAK3189328.1"/>
    </source>
</evidence>
<comment type="caution">
    <text evidence="1">The sequence shown here is derived from an EMBL/GenBank/DDBJ whole genome shotgun (WGS) entry which is preliminary data.</text>
</comment>
<keyword evidence="2" id="KW-1185">Reference proteome</keyword>
<proteinExistence type="predicted"/>